<evidence type="ECO:0000313" key="2">
    <source>
        <dbReference type="EMBL" id="EFY87401.1"/>
    </source>
</evidence>
<dbReference type="KEGG" id="maw:19250820"/>
<dbReference type="Proteomes" id="UP000002499">
    <property type="component" value="Unassembled WGS sequence"/>
</dbReference>
<sequence length="233" mass="26613">MSDPRADPSKMLDLNSPVIAVTVGSESEESAPRTFYIHKNLICSSSDYFKTIMGGEGVWKDCQNGQVSLKKQNPDIFAIYGHWLYFRRFEFGTDVFENEREFLQIAQALVLGDFICDSKFTNAVATAIRTKLDSLSAGPLPLFPGARVIDYIYNETEDKSIAREVLVETYARHGSREWLAELKRTEDFTIPWQFLFDMVYEKLPVKLPPCIGRTGTYESVRPLTSWRPGMTRK</sequence>
<feature type="domain" description="BTB" evidence="1">
    <location>
        <begin position="33"/>
        <end position="109"/>
    </location>
</feature>
<dbReference type="EMBL" id="GL698527">
    <property type="protein sequence ID" value="EFY87401.1"/>
    <property type="molecule type" value="Genomic_DNA"/>
</dbReference>
<evidence type="ECO:0000259" key="1">
    <source>
        <dbReference type="Pfam" id="PF00651"/>
    </source>
</evidence>
<organism evidence="3">
    <name type="scientific">Metarhizium acridum (strain CQMa 102)</name>
    <dbReference type="NCBI Taxonomy" id="655827"/>
    <lineage>
        <taxon>Eukaryota</taxon>
        <taxon>Fungi</taxon>
        <taxon>Dikarya</taxon>
        <taxon>Ascomycota</taxon>
        <taxon>Pezizomycotina</taxon>
        <taxon>Sordariomycetes</taxon>
        <taxon>Hypocreomycetidae</taxon>
        <taxon>Hypocreales</taxon>
        <taxon>Clavicipitaceae</taxon>
        <taxon>Metarhizium</taxon>
    </lineage>
</organism>
<dbReference type="PANTHER" id="PTHR47843:SF2">
    <property type="entry name" value="BTB DOMAIN-CONTAINING PROTEIN"/>
    <property type="match status" value="1"/>
</dbReference>
<dbReference type="Pfam" id="PF00651">
    <property type="entry name" value="BTB"/>
    <property type="match status" value="1"/>
</dbReference>
<dbReference type="CDD" id="cd18186">
    <property type="entry name" value="BTB_POZ_ZBTB_KLHL-like"/>
    <property type="match status" value="1"/>
</dbReference>
<dbReference type="InterPro" id="IPR000210">
    <property type="entry name" value="BTB/POZ_dom"/>
</dbReference>
<reference evidence="2 3" key="1">
    <citation type="journal article" date="2011" name="PLoS Genet.">
        <title>Genome sequencing and comparative transcriptomics of the model entomopathogenic fungi Metarhizium anisopliae and M. acridum.</title>
        <authorList>
            <person name="Gao Q."/>
            <person name="Jin K."/>
            <person name="Ying S.H."/>
            <person name="Zhang Y."/>
            <person name="Xiao G."/>
            <person name="Shang Y."/>
            <person name="Duan Z."/>
            <person name="Hu X."/>
            <person name="Xie X.Q."/>
            <person name="Zhou G."/>
            <person name="Peng G."/>
            <person name="Luo Z."/>
            <person name="Huang W."/>
            <person name="Wang B."/>
            <person name="Fang W."/>
            <person name="Wang S."/>
            <person name="Zhong Y."/>
            <person name="Ma L.J."/>
            <person name="St Leger R.J."/>
            <person name="Zhao G.P."/>
            <person name="Pei Y."/>
            <person name="Feng M.G."/>
            <person name="Xia Y."/>
            <person name="Wang C."/>
        </authorList>
    </citation>
    <scope>NUCLEOTIDE SEQUENCE [LARGE SCALE GENOMIC DNA]</scope>
    <source>
        <strain evidence="2 3">CQMa 102</strain>
    </source>
</reference>
<dbReference type="GeneID" id="19250820"/>
<evidence type="ECO:0000313" key="3">
    <source>
        <dbReference type="Proteomes" id="UP000002499"/>
    </source>
</evidence>
<dbReference type="AlphaFoldDB" id="E9E9G1"/>
<dbReference type="RefSeq" id="XP_007812849.1">
    <property type="nucleotide sequence ID" value="XM_007814658.1"/>
</dbReference>
<dbReference type="Gene3D" id="3.30.710.10">
    <property type="entry name" value="Potassium Channel Kv1.1, Chain A"/>
    <property type="match status" value="1"/>
</dbReference>
<gene>
    <name evidence="2" type="ORF">MAC_06509</name>
</gene>
<name>E9E9G1_METAQ</name>
<dbReference type="InterPro" id="IPR011333">
    <property type="entry name" value="SKP1/BTB/POZ_sf"/>
</dbReference>
<dbReference type="InParanoid" id="E9E9G1"/>
<keyword evidence="3" id="KW-1185">Reference proteome</keyword>
<dbReference type="OrthoDB" id="4935961at2759"/>
<dbReference type="eggNOG" id="ENOG502T515">
    <property type="taxonomic scope" value="Eukaryota"/>
</dbReference>
<dbReference type="HOGENOM" id="CLU_068279_3_0_1"/>
<accession>E9E9G1</accession>
<proteinExistence type="predicted"/>
<protein>
    <recommendedName>
        <fullName evidence="1">BTB domain-containing protein</fullName>
    </recommendedName>
</protein>
<dbReference type="PANTHER" id="PTHR47843">
    <property type="entry name" value="BTB DOMAIN-CONTAINING PROTEIN-RELATED"/>
    <property type="match status" value="1"/>
</dbReference>
<dbReference type="SUPFAM" id="SSF54695">
    <property type="entry name" value="POZ domain"/>
    <property type="match status" value="1"/>
</dbReference>